<comment type="subcellular location">
    <subcellularLocation>
        <location evidence="1 6">Membrane</location>
        <topology evidence="1 6">Multi-pass membrane protein</topology>
    </subcellularLocation>
</comment>
<dbReference type="Proteomes" id="UP000613740">
    <property type="component" value="Unassembled WGS sequence"/>
</dbReference>
<comment type="similarity">
    <text evidence="2 6">Belongs to the DP1 family.</text>
</comment>
<protein>
    <recommendedName>
        <fullName evidence="6">HVA22-like protein</fullName>
    </recommendedName>
</protein>
<dbReference type="GO" id="GO:0016020">
    <property type="term" value="C:membrane"/>
    <property type="evidence" value="ECO:0007669"/>
    <property type="project" value="UniProtKB-SubCell"/>
</dbReference>
<organism evidence="7 8">
    <name type="scientific">Chlamydomonas schloesseri</name>
    <dbReference type="NCBI Taxonomy" id="2026947"/>
    <lineage>
        <taxon>Eukaryota</taxon>
        <taxon>Viridiplantae</taxon>
        <taxon>Chlorophyta</taxon>
        <taxon>core chlorophytes</taxon>
        <taxon>Chlorophyceae</taxon>
        <taxon>CS clade</taxon>
        <taxon>Chlamydomonadales</taxon>
        <taxon>Chlamydomonadaceae</taxon>
        <taxon>Chlamydomonas</taxon>
    </lineage>
</organism>
<evidence type="ECO:0000256" key="4">
    <source>
        <dbReference type="ARBA" id="ARBA00022989"/>
    </source>
</evidence>
<evidence type="ECO:0000256" key="3">
    <source>
        <dbReference type="ARBA" id="ARBA00022692"/>
    </source>
</evidence>
<keyword evidence="3" id="KW-0812">Transmembrane</keyword>
<evidence type="ECO:0000256" key="5">
    <source>
        <dbReference type="ARBA" id="ARBA00023136"/>
    </source>
</evidence>
<dbReference type="Pfam" id="PF03134">
    <property type="entry name" value="TB2_DP1_HVA22"/>
    <property type="match status" value="1"/>
</dbReference>
<accession>A0A835ST21</accession>
<dbReference type="EMBL" id="JAEHOD010000073">
    <property type="protein sequence ID" value="KAG2431341.1"/>
    <property type="molecule type" value="Genomic_DNA"/>
</dbReference>
<gene>
    <name evidence="7" type="ORF">HYH02_013331</name>
</gene>
<sequence>MADQVAELASGILSFANQVAAPFLKAALATGSAAPVAVAAPTPVPVAASLGLKVLLEPQMGGVIFRAASNTVATIYPVYASAKAIESKDTADDVQWLTYWTLYGSLILAEHLADQALGKIPFYYHAKFAALLWLQLPQTRGAAYLYNRYYKPALAQYGPHIDAVLARGQNLLTNLYAMYKVPIEAAVALGLQAWKQLLVAVKALSEDKKAGSGEKKGDAVKPHAA</sequence>
<dbReference type="OrthoDB" id="10009287at2759"/>
<keyword evidence="8" id="KW-1185">Reference proteome</keyword>
<evidence type="ECO:0000256" key="1">
    <source>
        <dbReference type="ARBA" id="ARBA00004141"/>
    </source>
</evidence>
<dbReference type="PANTHER" id="PTHR12300">
    <property type="entry name" value="HVA22-LIKE PROTEINS"/>
    <property type="match status" value="1"/>
</dbReference>
<dbReference type="InterPro" id="IPR004345">
    <property type="entry name" value="TB2_DP1_HVA22"/>
</dbReference>
<name>A0A835ST21_9CHLO</name>
<evidence type="ECO:0000313" key="7">
    <source>
        <dbReference type="EMBL" id="KAG2431341.1"/>
    </source>
</evidence>
<evidence type="ECO:0000256" key="6">
    <source>
        <dbReference type="RuleBase" id="RU362006"/>
    </source>
</evidence>
<evidence type="ECO:0000313" key="8">
    <source>
        <dbReference type="Proteomes" id="UP000613740"/>
    </source>
</evidence>
<reference evidence="7" key="1">
    <citation type="journal article" date="2020" name="bioRxiv">
        <title>Comparative genomics of Chlamydomonas.</title>
        <authorList>
            <person name="Craig R.J."/>
            <person name="Hasan A.R."/>
            <person name="Ness R.W."/>
            <person name="Keightley P.D."/>
        </authorList>
    </citation>
    <scope>NUCLEOTIDE SEQUENCE</scope>
    <source>
        <strain evidence="7">CCAP 11/173</strain>
    </source>
</reference>
<proteinExistence type="inferred from homology"/>
<evidence type="ECO:0000256" key="2">
    <source>
        <dbReference type="ARBA" id="ARBA00008573"/>
    </source>
</evidence>
<comment type="caution">
    <text evidence="7">The sequence shown here is derived from an EMBL/GenBank/DDBJ whole genome shotgun (WGS) entry which is preliminary data.</text>
</comment>
<dbReference type="PANTHER" id="PTHR12300:SF161">
    <property type="entry name" value="RECEPTOR EXPRESSION-ENHANCING PROTEIN"/>
    <property type="match status" value="1"/>
</dbReference>
<keyword evidence="4" id="KW-1133">Transmembrane helix</keyword>
<keyword evidence="5" id="KW-0472">Membrane</keyword>
<dbReference type="AlphaFoldDB" id="A0A835ST21"/>